<keyword evidence="2" id="KW-1185">Reference proteome</keyword>
<dbReference type="EMBL" id="CP141261">
    <property type="protein sequence ID" value="WRL62269.1"/>
    <property type="molecule type" value="Genomic_DNA"/>
</dbReference>
<name>A0ABZ1AYU4_9ACTN</name>
<evidence type="ECO:0000313" key="1">
    <source>
        <dbReference type="EMBL" id="WRL62269.1"/>
    </source>
</evidence>
<organism evidence="1 2">
    <name type="scientific">Blastococcus brunescens</name>
    <dbReference type="NCBI Taxonomy" id="1564165"/>
    <lineage>
        <taxon>Bacteria</taxon>
        <taxon>Bacillati</taxon>
        <taxon>Actinomycetota</taxon>
        <taxon>Actinomycetes</taxon>
        <taxon>Geodermatophilales</taxon>
        <taxon>Geodermatophilaceae</taxon>
        <taxon>Blastococcus</taxon>
    </lineage>
</organism>
<reference evidence="1 2" key="1">
    <citation type="submission" date="2023-12" db="EMBL/GenBank/DDBJ databases">
        <title>Blastococcus brunescens sp. nov., an actonobacterium isolated from sandstone collected in sahara desert.</title>
        <authorList>
            <person name="Gtari M."/>
            <person name="Ghodhbane F."/>
        </authorList>
    </citation>
    <scope>NUCLEOTIDE SEQUENCE [LARGE SCALE GENOMIC DNA]</scope>
    <source>
        <strain evidence="1 2">BMG 8361</strain>
    </source>
</reference>
<gene>
    <name evidence="1" type="ORF">U6N30_19805</name>
</gene>
<protein>
    <submittedName>
        <fullName evidence="1">Uncharacterized protein</fullName>
    </submittedName>
</protein>
<accession>A0ABZ1AYU4</accession>
<evidence type="ECO:0000313" key="2">
    <source>
        <dbReference type="Proteomes" id="UP001324287"/>
    </source>
</evidence>
<proteinExistence type="predicted"/>
<sequence>MQVDVGDLEVLHGLAVVGELERSDDETGGLEPLQVHVQQRPADADLARQVAHVVAAAGEGGEDAQPDGVGQGRQHLDQVVAARPVQCHAAPSRVRSL</sequence>
<dbReference type="Proteomes" id="UP001324287">
    <property type="component" value="Chromosome"/>
</dbReference>